<protein>
    <recommendedName>
        <fullName evidence="1">non-specific serine/threonine protein kinase</fullName>
        <ecNumber evidence="1">2.7.11.1</ecNumber>
    </recommendedName>
</protein>
<dbReference type="CDD" id="cd00180">
    <property type="entry name" value="PKc"/>
    <property type="match status" value="1"/>
</dbReference>
<evidence type="ECO:0000256" key="3">
    <source>
        <dbReference type="ARBA" id="ARBA00022679"/>
    </source>
</evidence>
<dbReference type="Gene3D" id="3.30.200.20">
    <property type="entry name" value="Phosphorylase Kinase, domain 1"/>
    <property type="match status" value="1"/>
</dbReference>
<keyword evidence="13" id="KW-1185">Reference proteome</keyword>
<dbReference type="EC" id="2.7.11.1" evidence="1"/>
<organism evidence="12 13">
    <name type="scientific">Cronartium quercuum f. sp. fusiforme G11</name>
    <dbReference type="NCBI Taxonomy" id="708437"/>
    <lineage>
        <taxon>Eukaryota</taxon>
        <taxon>Fungi</taxon>
        <taxon>Dikarya</taxon>
        <taxon>Basidiomycota</taxon>
        <taxon>Pucciniomycotina</taxon>
        <taxon>Pucciniomycetes</taxon>
        <taxon>Pucciniales</taxon>
        <taxon>Coleosporiaceae</taxon>
        <taxon>Cronartium</taxon>
    </lineage>
</organism>
<name>A0A9P6NLD4_9BASI</name>
<dbReference type="Proteomes" id="UP000886653">
    <property type="component" value="Unassembled WGS sequence"/>
</dbReference>
<evidence type="ECO:0000259" key="11">
    <source>
        <dbReference type="PROSITE" id="PS50011"/>
    </source>
</evidence>
<accession>A0A9P6NLD4</accession>
<reference evidence="12" key="1">
    <citation type="submission" date="2013-11" db="EMBL/GenBank/DDBJ databases">
        <title>Genome sequence of the fusiform rust pathogen reveals effectors for host alternation and coevolution with pine.</title>
        <authorList>
            <consortium name="DOE Joint Genome Institute"/>
            <person name="Smith K."/>
            <person name="Pendleton A."/>
            <person name="Kubisiak T."/>
            <person name="Anderson C."/>
            <person name="Salamov A."/>
            <person name="Aerts A."/>
            <person name="Riley R."/>
            <person name="Clum A."/>
            <person name="Lindquist E."/>
            <person name="Ence D."/>
            <person name="Campbell M."/>
            <person name="Kronenberg Z."/>
            <person name="Feau N."/>
            <person name="Dhillon B."/>
            <person name="Hamelin R."/>
            <person name="Burleigh J."/>
            <person name="Smith J."/>
            <person name="Yandell M."/>
            <person name="Nelson C."/>
            <person name="Grigoriev I."/>
            <person name="Davis J."/>
        </authorList>
    </citation>
    <scope>NUCLEOTIDE SEQUENCE</scope>
    <source>
        <strain evidence="12">G11</strain>
    </source>
</reference>
<evidence type="ECO:0000256" key="5">
    <source>
        <dbReference type="ARBA" id="ARBA00022777"/>
    </source>
</evidence>
<proteinExistence type="inferred from homology"/>
<gene>
    <name evidence="12" type="ORF">CROQUDRAFT_44650</name>
</gene>
<dbReference type="PANTHER" id="PTHR11042">
    <property type="entry name" value="EUKARYOTIC TRANSLATION INITIATION FACTOR 2-ALPHA KINASE EIF2-ALPHA KINASE -RELATED"/>
    <property type="match status" value="1"/>
</dbReference>
<dbReference type="InterPro" id="IPR008271">
    <property type="entry name" value="Ser/Thr_kinase_AS"/>
</dbReference>
<dbReference type="Pfam" id="PF00069">
    <property type="entry name" value="Pkinase"/>
    <property type="match status" value="2"/>
</dbReference>
<comment type="similarity">
    <text evidence="7">Belongs to the protein kinase superfamily. Ser/Thr protein kinase family. GCN2 subfamily.</text>
</comment>
<feature type="region of interest" description="Disordered" evidence="10">
    <location>
        <begin position="136"/>
        <end position="175"/>
    </location>
</feature>
<evidence type="ECO:0000256" key="9">
    <source>
        <dbReference type="ARBA" id="ARBA00048679"/>
    </source>
</evidence>
<keyword evidence="5" id="KW-0418">Kinase</keyword>
<dbReference type="GO" id="GO:0005524">
    <property type="term" value="F:ATP binding"/>
    <property type="evidence" value="ECO:0007669"/>
    <property type="project" value="UniProtKB-KW"/>
</dbReference>
<dbReference type="InterPro" id="IPR050339">
    <property type="entry name" value="CC_SR_Kinase"/>
</dbReference>
<dbReference type="PROSITE" id="PS50011">
    <property type="entry name" value="PROTEIN_KINASE_DOM"/>
    <property type="match status" value="1"/>
</dbReference>
<evidence type="ECO:0000313" key="12">
    <source>
        <dbReference type="EMBL" id="KAG0146297.1"/>
    </source>
</evidence>
<dbReference type="PROSITE" id="PS00108">
    <property type="entry name" value="PROTEIN_KINASE_ST"/>
    <property type="match status" value="1"/>
</dbReference>
<evidence type="ECO:0000256" key="8">
    <source>
        <dbReference type="ARBA" id="ARBA00047899"/>
    </source>
</evidence>
<sequence>LIECRRQPTGKVVLYNSHSNQLSIFAGREDDEVEIQSTSDSRTLINEDRVITRYQPSTFCPLCHQPLNLSSSNSAPPRSHEPHSRQYTPPAQAVNSLRALLPPDESLNDYESQSQWVQRPDRTIIDASYFRLLSRTSTPQASRPVTPPPIAGPSNISSRFSHTSPRVHEEHTRSSVHIIDHEEEEEPLGDAYRVDGYYERFFVEDVKLGRGEKGSVFLCTHVLYGHSVGHFAIKKIAVGQSGPELLRVLREVKCLETLRHQNITQYHHSWIEKAQLSRFGPPVPVLFILMDYANGGTLDGYIDTRKGTRTARNVANLASAGLRPSKDSQDVDDAERRHLEKEQFRRRRNAHHPFGSRDQPESAEAAASGPAQNVQRIKLSHSTSTNTLRHDTTAPGFQERFRALNDDVGLAAIHLLSLEEILSIFRDTCNGLAFLHSQGILHHDLKTENVLLHWEHEDSMIPKALISDFGSSITQSENWRRERSTLDWVPPESLKKDPRTGRLYEVTQSGDMWQLGLVLHSLCFFRLPYTESDNIDKLREEIQQYPGYMLPMPPKHAGFSKSSLPPRNQPAHRLDLPRSLLKLMADLLSVEAFSRPSCATVLTCIENIRESNLAAPSGSLANSSTRQATKRQGASYVDQSIITTGRVQASNLAASTSHNKSGQLTVIKRRGTLEFSLSDEQQPVTTSFRDQNSNQKHRENAQKSGLSSARSWSTESRISPRRFRRVQAWALPEAHSQKQICVGILVIMKSALFLSIPNPFLDGTSGMLTLTIMNVMELIFCNWRVTALLSMGQMLFLITSITNKLHLF</sequence>
<keyword evidence="2" id="KW-0723">Serine/threonine-protein kinase</keyword>
<dbReference type="PANTHER" id="PTHR11042:SF138">
    <property type="entry name" value="SERINE_THREONINE-PROTEIN KINASE IKS1-RELATED"/>
    <property type="match status" value="1"/>
</dbReference>
<feature type="compositionally biased region" description="Polar residues" evidence="10">
    <location>
        <begin position="619"/>
        <end position="634"/>
    </location>
</feature>
<feature type="non-terminal residue" evidence="12">
    <location>
        <position position="1"/>
    </location>
</feature>
<feature type="region of interest" description="Disordered" evidence="10">
    <location>
        <begin position="615"/>
        <end position="634"/>
    </location>
</feature>
<dbReference type="AlphaFoldDB" id="A0A9P6NLD4"/>
<evidence type="ECO:0000256" key="2">
    <source>
        <dbReference type="ARBA" id="ARBA00022527"/>
    </source>
</evidence>
<dbReference type="OrthoDB" id="1405469at2759"/>
<dbReference type="GO" id="GO:0004674">
    <property type="term" value="F:protein serine/threonine kinase activity"/>
    <property type="evidence" value="ECO:0007669"/>
    <property type="project" value="UniProtKB-KW"/>
</dbReference>
<dbReference type="EMBL" id="MU167263">
    <property type="protein sequence ID" value="KAG0146297.1"/>
    <property type="molecule type" value="Genomic_DNA"/>
</dbReference>
<feature type="region of interest" description="Disordered" evidence="10">
    <location>
        <begin position="677"/>
        <end position="713"/>
    </location>
</feature>
<dbReference type="GO" id="GO:0005634">
    <property type="term" value="C:nucleus"/>
    <property type="evidence" value="ECO:0007669"/>
    <property type="project" value="TreeGrafter"/>
</dbReference>
<keyword evidence="4" id="KW-0547">Nucleotide-binding</keyword>
<dbReference type="InterPro" id="IPR011009">
    <property type="entry name" value="Kinase-like_dom_sf"/>
</dbReference>
<feature type="domain" description="Protein kinase" evidence="11">
    <location>
        <begin position="202"/>
        <end position="608"/>
    </location>
</feature>
<dbReference type="InterPro" id="IPR000719">
    <property type="entry name" value="Prot_kinase_dom"/>
</dbReference>
<evidence type="ECO:0000256" key="4">
    <source>
        <dbReference type="ARBA" id="ARBA00022741"/>
    </source>
</evidence>
<evidence type="ECO:0000256" key="7">
    <source>
        <dbReference type="ARBA" id="ARBA00037982"/>
    </source>
</evidence>
<keyword evidence="6" id="KW-0067">ATP-binding</keyword>
<feature type="compositionally biased region" description="Basic and acidic residues" evidence="10">
    <location>
        <begin position="324"/>
        <end position="343"/>
    </location>
</feature>
<comment type="caution">
    <text evidence="12">The sequence shown here is derived from an EMBL/GenBank/DDBJ whole genome shotgun (WGS) entry which is preliminary data.</text>
</comment>
<dbReference type="Gene3D" id="1.10.510.10">
    <property type="entry name" value="Transferase(Phosphotransferase) domain 1"/>
    <property type="match status" value="1"/>
</dbReference>
<dbReference type="SUPFAM" id="SSF56112">
    <property type="entry name" value="Protein kinase-like (PK-like)"/>
    <property type="match status" value="1"/>
</dbReference>
<feature type="region of interest" description="Disordered" evidence="10">
    <location>
        <begin position="319"/>
        <end position="374"/>
    </location>
</feature>
<feature type="compositionally biased region" description="Low complexity" evidence="10">
    <location>
        <begin position="362"/>
        <end position="372"/>
    </location>
</feature>
<feature type="compositionally biased region" description="Polar residues" evidence="10">
    <location>
        <begin position="678"/>
        <end position="694"/>
    </location>
</feature>
<feature type="compositionally biased region" description="Polar residues" evidence="10">
    <location>
        <begin position="702"/>
        <end position="713"/>
    </location>
</feature>
<evidence type="ECO:0000256" key="6">
    <source>
        <dbReference type="ARBA" id="ARBA00022840"/>
    </source>
</evidence>
<keyword evidence="3" id="KW-0808">Transferase</keyword>
<comment type="catalytic activity">
    <reaction evidence="8">
        <text>L-threonyl-[protein] + ATP = O-phospho-L-threonyl-[protein] + ADP + H(+)</text>
        <dbReference type="Rhea" id="RHEA:46608"/>
        <dbReference type="Rhea" id="RHEA-COMP:11060"/>
        <dbReference type="Rhea" id="RHEA-COMP:11605"/>
        <dbReference type="ChEBI" id="CHEBI:15378"/>
        <dbReference type="ChEBI" id="CHEBI:30013"/>
        <dbReference type="ChEBI" id="CHEBI:30616"/>
        <dbReference type="ChEBI" id="CHEBI:61977"/>
        <dbReference type="ChEBI" id="CHEBI:456216"/>
        <dbReference type="EC" id="2.7.11.1"/>
    </reaction>
</comment>
<dbReference type="GO" id="GO:0005737">
    <property type="term" value="C:cytoplasm"/>
    <property type="evidence" value="ECO:0007669"/>
    <property type="project" value="TreeGrafter"/>
</dbReference>
<dbReference type="FunFam" id="3.30.200.20:FF:000306">
    <property type="entry name" value="IKS protein kinase"/>
    <property type="match status" value="1"/>
</dbReference>
<evidence type="ECO:0000256" key="10">
    <source>
        <dbReference type="SAM" id="MobiDB-lite"/>
    </source>
</evidence>
<evidence type="ECO:0000256" key="1">
    <source>
        <dbReference type="ARBA" id="ARBA00012513"/>
    </source>
</evidence>
<comment type="catalytic activity">
    <reaction evidence="9">
        <text>L-seryl-[protein] + ATP = O-phospho-L-seryl-[protein] + ADP + H(+)</text>
        <dbReference type="Rhea" id="RHEA:17989"/>
        <dbReference type="Rhea" id="RHEA-COMP:9863"/>
        <dbReference type="Rhea" id="RHEA-COMP:11604"/>
        <dbReference type="ChEBI" id="CHEBI:15378"/>
        <dbReference type="ChEBI" id="CHEBI:29999"/>
        <dbReference type="ChEBI" id="CHEBI:30616"/>
        <dbReference type="ChEBI" id="CHEBI:83421"/>
        <dbReference type="ChEBI" id="CHEBI:456216"/>
        <dbReference type="EC" id="2.7.11.1"/>
    </reaction>
</comment>
<dbReference type="SMART" id="SM00220">
    <property type="entry name" value="S_TKc"/>
    <property type="match status" value="1"/>
</dbReference>
<evidence type="ECO:0000313" key="13">
    <source>
        <dbReference type="Proteomes" id="UP000886653"/>
    </source>
</evidence>
<feature type="compositionally biased region" description="Polar residues" evidence="10">
    <location>
        <begin position="154"/>
        <end position="164"/>
    </location>
</feature>